<evidence type="ECO:0000313" key="2">
    <source>
        <dbReference type="Proteomes" id="UP000029385"/>
    </source>
</evidence>
<dbReference type="OrthoDB" id="8609885at2"/>
<dbReference type="AlphaFoldDB" id="A0A091ATL6"/>
<dbReference type="STRING" id="1121015.GCA_000420545_02872"/>
<dbReference type="eggNOG" id="ENOG502Z7PU">
    <property type="taxonomic scope" value="Bacteria"/>
</dbReference>
<name>A0A091ATL6_9GAMM</name>
<organism evidence="1 2">
    <name type="scientific">Arenimonas oryziterrae DSM 21050 = YC6267</name>
    <dbReference type="NCBI Taxonomy" id="1121015"/>
    <lineage>
        <taxon>Bacteria</taxon>
        <taxon>Pseudomonadati</taxon>
        <taxon>Pseudomonadota</taxon>
        <taxon>Gammaproteobacteria</taxon>
        <taxon>Lysobacterales</taxon>
        <taxon>Lysobacteraceae</taxon>
        <taxon>Arenimonas</taxon>
    </lineage>
</organism>
<dbReference type="SUPFAM" id="SSF69279">
    <property type="entry name" value="Phage tail proteins"/>
    <property type="match status" value="1"/>
</dbReference>
<dbReference type="RefSeq" id="WP_022970460.1">
    <property type="nucleotide sequence ID" value="NZ_ATVD01000008.1"/>
</dbReference>
<protein>
    <submittedName>
        <fullName evidence="1">Uncharacterized protein</fullName>
    </submittedName>
</protein>
<proteinExistence type="predicted"/>
<keyword evidence="2" id="KW-1185">Reference proteome</keyword>
<dbReference type="Proteomes" id="UP000029385">
    <property type="component" value="Unassembled WGS sequence"/>
</dbReference>
<evidence type="ECO:0000313" key="1">
    <source>
        <dbReference type="EMBL" id="KFN42349.1"/>
    </source>
</evidence>
<dbReference type="EMBL" id="AVCI01000011">
    <property type="protein sequence ID" value="KFN42349.1"/>
    <property type="molecule type" value="Genomic_DNA"/>
</dbReference>
<accession>A0A091ATL6</accession>
<dbReference type="PATRIC" id="fig|1121015.4.peg.2319"/>
<comment type="caution">
    <text evidence="1">The sequence shown here is derived from an EMBL/GenBank/DDBJ whole genome shotgun (WGS) entry which is preliminary data.</text>
</comment>
<reference evidence="1 2" key="1">
    <citation type="submission" date="2013-09" db="EMBL/GenBank/DDBJ databases">
        <title>Genome sequencing of Arenimonas oryziterrae.</title>
        <authorList>
            <person name="Chen F."/>
            <person name="Wang G."/>
        </authorList>
    </citation>
    <scope>NUCLEOTIDE SEQUENCE [LARGE SCALE GENOMIC DNA]</scope>
    <source>
        <strain evidence="1 2">YC6267</strain>
    </source>
</reference>
<sequence>MSQHPYSGAIGTTLPRGTSPAADLLSAMLRLDDAYTPPALGAVNFVLVGGYLVPLYNAVDFSLSPSPPPPAVPLNLGVRASWSRAVTRTAPAIAAPWNTAPPKEAALTSRWGEGSVLEHGLGSSWDPVPVKDVGAMAGWGRAVVVYPVTYQLRWDSTVHIDLQARTRWGRSLAAERPGAAMRWNGTFPHDVAKHAAWERARLPVVRFDPPADGTGVEFAGPAHRAAALALRGILSAAVPPAGDALDAVLLQRVIADPPPVTSVHFHLQALGAGGTNFVLHGARGYDAPAGDAIVQVLASGYSAPTGNAIRQRVGGQAFTEFNDPSPHQVMRADPSPASVVWGEAPVRDRELTSPWGPSGRWPGRDPLVGVPWVVDPPDAVVIPTALRVYVVLNEVNVVLVPGGQVIHVTEVELSMMDAWCWTLRMSLADPSQISLMKPTVDGPRVVEITMNGYVWTCIIEGRDVQREHANGQVSVVGRSQTALLAAPYAPARSRVIDEILSAVQIAEQELASTGFTLDYGAIDWTVPAGAYYYQNLTPVDVLTRIAEASGSVLMSHQFDKSFRIMPRYPVSPWNWVGATPDLVLLPDWVTNESTRMQSRPLYDAVIVTGEQQGVTNRITRAGSAGELFAPQVVDQLILHDLVGIERGRNVLSDRGEQELVQVQIPLLRNSETTGGQTGLFLPRQLIQYQDLTPWLGMTVGVTITSRRAGRNNAGMEIDQVVALERHISDAN</sequence>
<gene>
    <name evidence="1" type="ORF">N789_14260</name>
</gene>